<dbReference type="InterPro" id="IPR023296">
    <property type="entry name" value="Glyco_hydro_beta-prop_sf"/>
</dbReference>
<dbReference type="Proteomes" id="UP001589793">
    <property type="component" value="Unassembled WGS sequence"/>
</dbReference>
<dbReference type="PANTHER" id="PTHR43101:SF1">
    <property type="entry name" value="BETA-FRUCTOSIDASE"/>
    <property type="match status" value="1"/>
</dbReference>
<proteinExistence type="inferred from homology"/>
<dbReference type="RefSeq" id="WP_376977063.1">
    <property type="nucleotide sequence ID" value="NZ_JBHLSV010000001.1"/>
</dbReference>
<comment type="caution">
    <text evidence="6">The sequence shown here is derived from an EMBL/GenBank/DDBJ whole genome shotgun (WGS) entry which is preliminary data.</text>
</comment>
<evidence type="ECO:0000313" key="7">
    <source>
        <dbReference type="Proteomes" id="UP001589793"/>
    </source>
</evidence>
<dbReference type="InterPro" id="IPR051214">
    <property type="entry name" value="GH32_Enzymes"/>
</dbReference>
<dbReference type="CDD" id="cd08995">
    <property type="entry name" value="GH32_EcAec43-like"/>
    <property type="match status" value="1"/>
</dbReference>
<organism evidence="6 7">
    <name type="scientific">Brachybacterium hainanense</name>
    <dbReference type="NCBI Taxonomy" id="1541174"/>
    <lineage>
        <taxon>Bacteria</taxon>
        <taxon>Bacillati</taxon>
        <taxon>Actinomycetota</taxon>
        <taxon>Actinomycetes</taxon>
        <taxon>Micrococcales</taxon>
        <taxon>Dermabacteraceae</taxon>
        <taxon>Brachybacterium</taxon>
    </lineage>
</organism>
<dbReference type="GO" id="GO:0016787">
    <property type="term" value="F:hydrolase activity"/>
    <property type="evidence" value="ECO:0007669"/>
    <property type="project" value="UniProtKB-KW"/>
</dbReference>
<keyword evidence="4" id="KW-0326">Glycosidase</keyword>
<feature type="domain" description="Glycosyl hydrolase family 32 N-terminal" evidence="5">
    <location>
        <begin position="18"/>
        <end position="287"/>
    </location>
</feature>
<evidence type="ECO:0000256" key="3">
    <source>
        <dbReference type="ARBA" id="ARBA00022801"/>
    </source>
</evidence>
<keyword evidence="3 6" id="KW-0378">Hydrolase</keyword>
<evidence type="ECO:0000256" key="1">
    <source>
        <dbReference type="ARBA" id="ARBA00009902"/>
    </source>
</evidence>
<name>A0ABV6R5R9_9MICO</name>
<evidence type="ECO:0000256" key="4">
    <source>
        <dbReference type="ARBA" id="ARBA00023295"/>
    </source>
</evidence>
<keyword evidence="7" id="KW-1185">Reference proteome</keyword>
<protein>
    <recommendedName>
        <fullName evidence="2">beta-fructofuranosidase</fullName>
        <ecNumber evidence="2">3.2.1.26</ecNumber>
    </recommendedName>
</protein>
<evidence type="ECO:0000313" key="6">
    <source>
        <dbReference type="EMBL" id="MFC0672333.1"/>
    </source>
</evidence>
<comment type="similarity">
    <text evidence="1">Belongs to the glycosyl hydrolase 32 family.</text>
</comment>
<sequence length="470" mass="53289">MPDVYYQHPGTWFGDCMPFFHDGAFYLFHQRDGRDPGPLPDCEPFGWHLVRTTDFVEYEDLGEAIVRGGEHDQDQFIYAGSVFEAEGTFYAMYTGYNRDHFADEGKPSQVLMIAESDDLIHWRKTDRSLVAPQDGYDPDDWRDPWVIYDEDAGQWVMILGTRKAGPKTQLSGSTVYFTSSDHETWEFQGDFWAPGLFTMHEMPDVFREGDWWYHLVTEYSDKSTTVYRRSRSLYGPWEATDDDAFDGRPYYAARSVSDGEHRYLVGWVATRWEDDDTRTWQWGGTLVVHEVVVREDGTLGTKIPDAVQRHLRGTEVAAAAPFALSRADGRAEQLLAETAPRPCLLETTIRVAPGTREVNLRFGEDRATGVGYQFSLIIDERRLEFDKRPNWPWGQLDSRGLDRPLPDIADGGEHRLQLVLDADIAVLYVDDVALSTRFEAPAGTAVLLEVIEGEAEVSATVLSTAAAKPS</sequence>
<dbReference type="Gene3D" id="2.115.10.20">
    <property type="entry name" value="Glycosyl hydrolase domain, family 43"/>
    <property type="match status" value="1"/>
</dbReference>
<reference evidence="6 7" key="1">
    <citation type="submission" date="2024-09" db="EMBL/GenBank/DDBJ databases">
        <authorList>
            <person name="Sun Q."/>
            <person name="Mori K."/>
        </authorList>
    </citation>
    <scope>NUCLEOTIDE SEQUENCE [LARGE SCALE GENOMIC DNA]</scope>
    <source>
        <strain evidence="6 7">CICC 10874</strain>
    </source>
</reference>
<dbReference type="EMBL" id="JBHLSV010000001">
    <property type="protein sequence ID" value="MFC0672333.1"/>
    <property type="molecule type" value="Genomic_DNA"/>
</dbReference>
<evidence type="ECO:0000259" key="5">
    <source>
        <dbReference type="Pfam" id="PF00251"/>
    </source>
</evidence>
<gene>
    <name evidence="6" type="ORF">ACFFF6_00030</name>
</gene>
<evidence type="ECO:0000256" key="2">
    <source>
        <dbReference type="ARBA" id="ARBA00012758"/>
    </source>
</evidence>
<dbReference type="InterPro" id="IPR013148">
    <property type="entry name" value="Glyco_hydro_32_N"/>
</dbReference>
<dbReference type="Pfam" id="PF00251">
    <property type="entry name" value="Glyco_hydro_32N"/>
    <property type="match status" value="1"/>
</dbReference>
<dbReference type="EC" id="3.2.1.26" evidence="2"/>
<dbReference type="SUPFAM" id="SSF75005">
    <property type="entry name" value="Arabinanase/levansucrase/invertase"/>
    <property type="match status" value="1"/>
</dbReference>
<accession>A0ABV6R5R9</accession>
<dbReference type="InterPro" id="IPR001362">
    <property type="entry name" value="Glyco_hydro_32"/>
</dbReference>
<dbReference type="PANTHER" id="PTHR43101">
    <property type="entry name" value="BETA-FRUCTOSIDASE"/>
    <property type="match status" value="1"/>
</dbReference>
<dbReference type="SMART" id="SM00640">
    <property type="entry name" value="Glyco_32"/>
    <property type="match status" value="1"/>
</dbReference>